<keyword evidence="2" id="KW-1185">Reference proteome</keyword>
<dbReference type="PROSITE" id="PS51257">
    <property type="entry name" value="PROKAR_LIPOPROTEIN"/>
    <property type="match status" value="1"/>
</dbReference>
<proteinExistence type="predicted"/>
<evidence type="ECO:0000313" key="2">
    <source>
        <dbReference type="Proteomes" id="UP001106592"/>
    </source>
</evidence>
<reference evidence="1" key="2">
    <citation type="journal article" date="2023" name="Plant Pathol.">
        <title>Dismantling and reorganizing Pseudomonas marginalis sensu#lato.</title>
        <authorList>
            <person name="Sawada H."/>
            <person name="Fujikawa T."/>
            <person name="Satou M."/>
        </authorList>
    </citation>
    <scope>NUCLEOTIDE SEQUENCE</scope>
    <source>
        <strain evidence="1">MAFF 301350</strain>
    </source>
</reference>
<dbReference type="RefSeq" id="WP_217978259.1">
    <property type="nucleotide sequence ID" value="NZ_JAHTBI010000120.1"/>
</dbReference>
<gene>
    <name evidence="1" type="ORF">KUO17_25110</name>
</gene>
<accession>A0A9Q2XQ47</accession>
<name>A0A9Q2XQ47_9PSED</name>
<dbReference type="Proteomes" id="UP001106592">
    <property type="component" value="Unassembled WGS sequence"/>
</dbReference>
<reference evidence="1" key="1">
    <citation type="journal article" date="2022" name="Int. J. Syst. Evol. Microbiol.">
        <title>Pseudomonas aegrilactucae sp. nov. and Pseudomonas morbosilactucae sp. nov., pathogens causing bacterial rot of lettuce in Japan.</title>
        <authorList>
            <person name="Sawada H."/>
            <person name="Fujikawa T."/>
            <person name="Satou M."/>
        </authorList>
    </citation>
    <scope>NUCLEOTIDE SEQUENCE</scope>
    <source>
        <strain evidence="1">MAFF 301350</strain>
    </source>
</reference>
<dbReference type="EMBL" id="JAHTBI010000120">
    <property type="protein sequence ID" value="MBV6290260.1"/>
    <property type="molecule type" value="Genomic_DNA"/>
</dbReference>
<evidence type="ECO:0000313" key="1">
    <source>
        <dbReference type="EMBL" id="MBV6290260.1"/>
    </source>
</evidence>
<organism evidence="1 2">
    <name type="scientific">Pseudomonas aegrilactucae</name>
    <dbReference type="NCBI Taxonomy" id="2854028"/>
    <lineage>
        <taxon>Bacteria</taxon>
        <taxon>Pseudomonadati</taxon>
        <taxon>Pseudomonadota</taxon>
        <taxon>Gammaproteobacteria</taxon>
        <taxon>Pseudomonadales</taxon>
        <taxon>Pseudomonadaceae</taxon>
        <taxon>Pseudomonas</taxon>
    </lineage>
</organism>
<sequence>MPLFHRLVAGCILAASALFTSGCVKDHGIDPMPLRLLSFTDNTHRYDLRFQADEDLLSLFERHTGNGQISERLVCALDGDENFDLEHVISYNLSGSPEFESRAADGSFNYLAQMSFSKTEPNRSTSTDLTRETIQRLLEKRTTIPCKLYITAFPYHAYFTLVMRIPVSVLLPEVDKHDYRPYIPPYVWAAPTLPDATPLAPFARQVEATMYSARLPITDAETGRALPRVAYVIQRKDGYLEYGTSDSEGYTHEVMSLTRETIKLYLVD</sequence>
<protein>
    <submittedName>
        <fullName evidence="1">Uncharacterized protein</fullName>
    </submittedName>
</protein>
<comment type="caution">
    <text evidence="1">The sequence shown here is derived from an EMBL/GenBank/DDBJ whole genome shotgun (WGS) entry which is preliminary data.</text>
</comment>
<dbReference type="AlphaFoldDB" id="A0A9Q2XQ47"/>